<dbReference type="Pfam" id="PF00557">
    <property type="entry name" value="Peptidase_M24"/>
    <property type="match status" value="1"/>
</dbReference>
<keyword evidence="6" id="KW-0378">Hydrolase</keyword>
<dbReference type="InterPro" id="IPR029149">
    <property type="entry name" value="Creatin/AminoP/Spt16_N"/>
</dbReference>
<dbReference type="SMART" id="SM01011">
    <property type="entry name" value="AMP_N"/>
    <property type="match status" value="1"/>
</dbReference>
<name>A0A1K0FHK9_9ACTN</name>
<reference evidence="10 11" key="1">
    <citation type="submission" date="2016-09" db="EMBL/GenBank/DDBJ databases">
        <title>Couchioplanes caeruleus draft genome sequence.</title>
        <authorList>
            <person name="Sheehan J."/>
            <person name="Caffrey P."/>
        </authorList>
    </citation>
    <scope>NUCLEOTIDE SEQUENCE [LARGE SCALE GENOMIC DNA]</scope>
    <source>
        <strain evidence="10 11">DSM 43634</strain>
    </source>
</reference>
<dbReference type="CDD" id="cd01087">
    <property type="entry name" value="Prolidase"/>
    <property type="match status" value="1"/>
</dbReference>
<sequence>MMSDDQAKASHRGIPQNTEFREFIASGWANDDRAPTPRAEVAEYAAQRRETVSQRFPSERLVIPAGGLKVRSNDTDHTFRPHTAFAHLTGIGAAAEPDSVLVLDPRPDGGHEAILYFRPLAPRDSEEFYADSRFGEFWVGPRPTLADMESQLGLTARHLDSLKDDLAKDVGAGLRVVRLSDPRVADLVHSIRDQARLAESVQQQQEAEAQAEADEELARYLSGLRLVKDEWEIGEMRAAIAATHRAFEGIIAALPEAVRKGRGERWIEGVFGLYSRHEGNGVGYESICASGDHANTIHWTKNTGDIRKGDLMLIDAGIEIDSLYTADITRSLPVNGHFTDVQRKIYDAVFEAQQAGMDAVKPGNKFSDIHAAANEVIARRLHEWGLLPEGVTLEQTLDREHGGWHRRWMVHGTSHHLGMDVHDCQLLLRKDYMDGELQPGMVLTVEPGLYFKADDLLAPAEFRGIGVRIEDNVLVTPDGCENLSAAMPRTSGEVEEWMARIWAS</sequence>
<dbReference type="Proteomes" id="UP000182486">
    <property type="component" value="Unassembled WGS sequence"/>
</dbReference>
<evidence type="ECO:0000313" key="10">
    <source>
        <dbReference type="EMBL" id="OJF12313.1"/>
    </source>
</evidence>
<dbReference type="Pfam" id="PF05195">
    <property type="entry name" value="AMP_N"/>
    <property type="match status" value="1"/>
</dbReference>
<feature type="domain" description="Aminopeptidase P N-terminal" evidence="9">
    <location>
        <begin position="39"/>
        <end position="186"/>
    </location>
</feature>
<dbReference type="AlphaFoldDB" id="A0A1K0FHK9"/>
<keyword evidence="5 8" id="KW-0479">Metal-binding</keyword>
<evidence type="ECO:0000256" key="8">
    <source>
        <dbReference type="RuleBase" id="RU000590"/>
    </source>
</evidence>
<dbReference type="Gene3D" id="3.90.230.10">
    <property type="entry name" value="Creatinase/methionine aminopeptidase superfamily"/>
    <property type="match status" value="1"/>
</dbReference>
<evidence type="ECO:0000313" key="11">
    <source>
        <dbReference type="Proteomes" id="UP000182486"/>
    </source>
</evidence>
<dbReference type="GO" id="GO:0006508">
    <property type="term" value="P:proteolysis"/>
    <property type="evidence" value="ECO:0007669"/>
    <property type="project" value="TreeGrafter"/>
</dbReference>
<evidence type="ECO:0000256" key="5">
    <source>
        <dbReference type="ARBA" id="ARBA00022723"/>
    </source>
</evidence>
<comment type="similarity">
    <text evidence="3 8">Belongs to the peptidase M24B family.</text>
</comment>
<evidence type="ECO:0000259" key="9">
    <source>
        <dbReference type="SMART" id="SM01011"/>
    </source>
</evidence>
<keyword evidence="10" id="KW-0645">Protease</keyword>
<keyword evidence="11" id="KW-1185">Reference proteome</keyword>
<comment type="cofactor">
    <cofactor evidence="2">
        <name>Mn(2+)</name>
        <dbReference type="ChEBI" id="CHEBI:29035"/>
    </cofactor>
</comment>
<dbReference type="RefSeq" id="WP_071807103.1">
    <property type="nucleotide sequence ID" value="NZ_MEIA01000225.1"/>
</dbReference>
<keyword evidence="7" id="KW-0464">Manganese</keyword>
<comment type="catalytic activity">
    <reaction evidence="1">
        <text>Release of any N-terminal amino acid, including proline, that is linked to proline, even from a dipeptide or tripeptide.</text>
        <dbReference type="EC" id="3.4.11.9"/>
    </reaction>
</comment>
<gene>
    <name evidence="10" type="ORF">BG844_21300</name>
</gene>
<evidence type="ECO:0000256" key="4">
    <source>
        <dbReference type="ARBA" id="ARBA00012574"/>
    </source>
</evidence>
<evidence type="ECO:0000256" key="2">
    <source>
        <dbReference type="ARBA" id="ARBA00001936"/>
    </source>
</evidence>
<organism evidence="10 11">
    <name type="scientific">Couchioplanes caeruleus subsp. caeruleus</name>
    <dbReference type="NCBI Taxonomy" id="56427"/>
    <lineage>
        <taxon>Bacteria</taxon>
        <taxon>Bacillati</taxon>
        <taxon>Actinomycetota</taxon>
        <taxon>Actinomycetes</taxon>
        <taxon>Micromonosporales</taxon>
        <taxon>Micromonosporaceae</taxon>
        <taxon>Couchioplanes</taxon>
    </lineage>
</organism>
<evidence type="ECO:0000256" key="1">
    <source>
        <dbReference type="ARBA" id="ARBA00001424"/>
    </source>
</evidence>
<dbReference type="GO" id="GO:0005829">
    <property type="term" value="C:cytosol"/>
    <property type="evidence" value="ECO:0007669"/>
    <property type="project" value="TreeGrafter"/>
</dbReference>
<dbReference type="InterPro" id="IPR007865">
    <property type="entry name" value="Aminopep_P_N"/>
</dbReference>
<dbReference type="InterPro" id="IPR052433">
    <property type="entry name" value="X-Pro_dipept-like"/>
</dbReference>
<dbReference type="PANTHER" id="PTHR43226">
    <property type="entry name" value="XAA-PRO AMINOPEPTIDASE 3"/>
    <property type="match status" value="1"/>
</dbReference>
<comment type="caution">
    <text evidence="10">The sequence shown here is derived from an EMBL/GenBank/DDBJ whole genome shotgun (WGS) entry which is preliminary data.</text>
</comment>
<dbReference type="InterPro" id="IPR000994">
    <property type="entry name" value="Pept_M24"/>
</dbReference>
<dbReference type="SUPFAM" id="SSF55920">
    <property type="entry name" value="Creatinase/aminopeptidase"/>
    <property type="match status" value="1"/>
</dbReference>
<dbReference type="EMBL" id="MEIA01000225">
    <property type="protein sequence ID" value="OJF12313.1"/>
    <property type="molecule type" value="Genomic_DNA"/>
</dbReference>
<dbReference type="GO" id="GO:0070006">
    <property type="term" value="F:metalloaminopeptidase activity"/>
    <property type="evidence" value="ECO:0007669"/>
    <property type="project" value="InterPro"/>
</dbReference>
<dbReference type="InterPro" id="IPR036005">
    <property type="entry name" value="Creatinase/aminopeptidase-like"/>
</dbReference>
<dbReference type="SUPFAM" id="SSF53092">
    <property type="entry name" value="Creatinase/prolidase N-terminal domain"/>
    <property type="match status" value="1"/>
</dbReference>
<accession>A0A1K0FHK9</accession>
<evidence type="ECO:0000256" key="7">
    <source>
        <dbReference type="ARBA" id="ARBA00023211"/>
    </source>
</evidence>
<protein>
    <recommendedName>
        <fullName evidence="4">Xaa-Pro aminopeptidase</fullName>
        <ecNumber evidence="4">3.4.11.9</ecNumber>
    </recommendedName>
</protein>
<keyword evidence="10" id="KW-0031">Aminopeptidase</keyword>
<proteinExistence type="inferred from homology"/>
<dbReference type="PANTHER" id="PTHR43226:SF4">
    <property type="entry name" value="XAA-PRO AMINOPEPTIDASE 3"/>
    <property type="match status" value="1"/>
</dbReference>
<dbReference type="Gene3D" id="3.40.350.10">
    <property type="entry name" value="Creatinase/prolidase N-terminal domain"/>
    <property type="match status" value="1"/>
</dbReference>
<dbReference type="EC" id="3.4.11.9" evidence="4"/>
<dbReference type="PROSITE" id="PS00491">
    <property type="entry name" value="PROLINE_PEPTIDASE"/>
    <property type="match status" value="1"/>
</dbReference>
<evidence type="ECO:0000256" key="3">
    <source>
        <dbReference type="ARBA" id="ARBA00008766"/>
    </source>
</evidence>
<evidence type="ECO:0000256" key="6">
    <source>
        <dbReference type="ARBA" id="ARBA00022801"/>
    </source>
</evidence>
<dbReference type="GO" id="GO:0030145">
    <property type="term" value="F:manganese ion binding"/>
    <property type="evidence" value="ECO:0007669"/>
    <property type="project" value="InterPro"/>
</dbReference>
<dbReference type="InterPro" id="IPR001131">
    <property type="entry name" value="Peptidase_M24B_aminopep-P_CS"/>
</dbReference>